<dbReference type="EMBL" id="CABWKQ010000006">
    <property type="protein sequence ID" value="VWX33864.1"/>
    <property type="molecule type" value="Genomic_DNA"/>
</dbReference>
<evidence type="ECO:0000256" key="6">
    <source>
        <dbReference type="SAM" id="Phobius"/>
    </source>
</evidence>
<reference evidence="7 8" key="1">
    <citation type="submission" date="2019-10" db="EMBL/GenBank/DDBJ databases">
        <authorList>
            <person name="Karimi E."/>
        </authorList>
    </citation>
    <scope>NUCLEOTIDE SEQUENCE [LARGE SCALE GENOMIC DNA]</scope>
    <source>
        <strain evidence="7">Exiguobacterium sp. 9Y</strain>
    </source>
</reference>
<dbReference type="InterPro" id="IPR050833">
    <property type="entry name" value="Poly_Biosynth_Transport"/>
</dbReference>
<feature type="transmembrane region" description="Helical" evidence="6">
    <location>
        <begin position="156"/>
        <end position="176"/>
    </location>
</feature>
<feature type="transmembrane region" description="Helical" evidence="6">
    <location>
        <begin position="464"/>
        <end position="487"/>
    </location>
</feature>
<comment type="subcellular location">
    <subcellularLocation>
        <location evidence="1">Cell membrane</location>
        <topology evidence="1">Multi-pass membrane protein</topology>
    </subcellularLocation>
</comment>
<feature type="transmembrane region" description="Helical" evidence="6">
    <location>
        <begin position="375"/>
        <end position="394"/>
    </location>
</feature>
<keyword evidence="3 6" id="KW-0812">Transmembrane</keyword>
<evidence type="ECO:0000313" key="8">
    <source>
        <dbReference type="Proteomes" id="UP000439752"/>
    </source>
</evidence>
<evidence type="ECO:0000256" key="4">
    <source>
        <dbReference type="ARBA" id="ARBA00022989"/>
    </source>
</evidence>
<feature type="transmembrane region" description="Helical" evidence="6">
    <location>
        <begin position="48"/>
        <end position="69"/>
    </location>
</feature>
<dbReference type="PANTHER" id="PTHR30250:SF29">
    <property type="entry name" value="POLYSACCHARIDE BIOSYNTHESIS PROTEIN C-TERMINAL DOMAIN-CONTAINING PROTEIN"/>
    <property type="match status" value="1"/>
</dbReference>
<accession>A0A653I4T3</accession>
<protein>
    <submittedName>
        <fullName evidence="7">Polysaccharide biosynthesis protein</fullName>
    </submittedName>
</protein>
<evidence type="ECO:0000256" key="1">
    <source>
        <dbReference type="ARBA" id="ARBA00004651"/>
    </source>
</evidence>
<dbReference type="AlphaFoldDB" id="A0A653I4T3"/>
<feature type="transmembrane region" description="Helical" evidence="6">
    <location>
        <begin position="115"/>
        <end position="135"/>
    </location>
</feature>
<feature type="transmembrane region" description="Helical" evidence="6">
    <location>
        <begin position="344"/>
        <end position="363"/>
    </location>
</feature>
<feature type="transmembrane region" description="Helical" evidence="6">
    <location>
        <begin position="7"/>
        <end position="28"/>
    </location>
</feature>
<gene>
    <name evidence="7" type="ORF">EXIGUO9Y_140023</name>
</gene>
<feature type="transmembrane region" description="Helical" evidence="6">
    <location>
        <begin position="313"/>
        <end position="332"/>
    </location>
</feature>
<name>A0A653I4T3_9BACL</name>
<keyword evidence="4 6" id="KW-1133">Transmembrane helix</keyword>
<dbReference type="Proteomes" id="UP000439752">
    <property type="component" value="Unassembled WGS sequence"/>
</dbReference>
<evidence type="ECO:0000256" key="5">
    <source>
        <dbReference type="ARBA" id="ARBA00023136"/>
    </source>
</evidence>
<feature type="transmembrane region" description="Helical" evidence="6">
    <location>
        <begin position="272"/>
        <end position="292"/>
    </location>
</feature>
<feature type="transmembrane region" description="Helical" evidence="6">
    <location>
        <begin position="182"/>
        <end position="202"/>
    </location>
</feature>
<dbReference type="RefSeq" id="WP_159172879.1">
    <property type="nucleotide sequence ID" value="NZ_LR732308.1"/>
</dbReference>
<keyword evidence="8" id="KW-1185">Reference proteome</keyword>
<evidence type="ECO:0000256" key="2">
    <source>
        <dbReference type="ARBA" id="ARBA00022475"/>
    </source>
</evidence>
<dbReference type="InterPro" id="IPR024923">
    <property type="entry name" value="PG_synth_SpoVB"/>
</dbReference>
<organism evidence="7 8">
    <name type="scientific">Exiguobacterium oxidotolerans</name>
    <dbReference type="NCBI Taxonomy" id="223958"/>
    <lineage>
        <taxon>Bacteria</taxon>
        <taxon>Bacillati</taxon>
        <taxon>Bacillota</taxon>
        <taxon>Bacilli</taxon>
        <taxon>Bacillales</taxon>
        <taxon>Bacillales Family XII. Incertae Sedis</taxon>
        <taxon>Exiguobacterium</taxon>
    </lineage>
</organism>
<evidence type="ECO:0000256" key="3">
    <source>
        <dbReference type="ARBA" id="ARBA00022692"/>
    </source>
</evidence>
<keyword evidence="2" id="KW-1003">Cell membrane</keyword>
<dbReference type="InterPro" id="IPR002797">
    <property type="entry name" value="Polysacc_synth"/>
</dbReference>
<feature type="transmembrane region" description="Helical" evidence="6">
    <location>
        <begin position="434"/>
        <end position="452"/>
    </location>
</feature>
<dbReference type="GO" id="GO:0005886">
    <property type="term" value="C:plasma membrane"/>
    <property type="evidence" value="ECO:0007669"/>
    <property type="project" value="UniProtKB-SubCell"/>
</dbReference>
<evidence type="ECO:0000313" key="7">
    <source>
        <dbReference type="EMBL" id="VWX33864.1"/>
    </source>
</evidence>
<feature type="transmembrane region" description="Helical" evidence="6">
    <location>
        <begin position="223"/>
        <end position="244"/>
    </location>
</feature>
<dbReference type="Pfam" id="PF01943">
    <property type="entry name" value="Polysacc_synt"/>
    <property type="match status" value="1"/>
</dbReference>
<dbReference type="PANTHER" id="PTHR30250">
    <property type="entry name" value="PST FAMILY PREDICTED COLANIC ACID TRANSPORTER"/>
    <property type="match status" value="1"/>
</dbReference>
<keyword evidence="5 6" id="KW-0472">Membrane</keyword>
<dbReference type="CDD" id="cd13124">
    <property type="entry name" value="MATE_SpoVB_like"/>
    <property type="match status" value="1"/>
</dbReference>
<feature type="transmembrane region" description="Helical" evidence="6">
    <location>
        <begin position="81"/>
        <end position="103"/>
    </location>
</feature>
<feature type="transmembrane region" description="Helical" evidence="6">
    <location>
        <begin position="400"/>
        <end position="422"/>
    </location>
</feature>
<proteinExistence type="predicted"/>
<sequence>MSQRRTIAQGAALLAISSYVSKLLSFFYRIPYQNMAGDFGLYVYQTVYPLFAIAAALGIYALPVIVAKLTLHHPEEKREVLWSIFFVLASLSLVFGLLGWIIAPELALLFGDPKLVLPLRAVTLTFYLLPVIAVLRGMFQADLEMRPTAFSQITENAVRVCLLLLVTYYGVSIGANPYQIGAAAHVTALGGSVASLLLLLRFAKGRIGRPVVSKRHLKRVGKVLLTSGMAVSIASLALLLMQLVDGLTFVNLLGDTMETKIEKGIFDRGYPLLQFAILFATSISLASVPTLLTEYRKKNDAATRLHLETLLRSGLLVAAAATVGLFSVMRPLNIALYQDDKGTVALSWLAATAFTASLSMIIISCLQSVDAEKYAFAGVVLGLVVKLLLNIYLLPRYGMIGAGMATFGGFAMMASAQLILLNRKFGRVTAGRTFYVRLMQAVVPMALFLYVVERLFQWAGFETRIGAMFEVGLLVIGGASIFCIFALRRRVLTEREWSLLPFGDKLYRIHHRRKII</sequence>